<organism evidence="2 3">
    <name type="scientific">Actinospica durhamensis</name>
    <dbReference type="NCBI Taxonomy" id="1508375"/>
    <lineage>
        <taxon>Bacteria</taxon>
        <taxon>Bacillati</taxon>
        <taxon>Actinomycetota</taxon>
        <taxon>Actinomycetes</taxon>
        <taxon>Catenulisporales</taxon>
        <taxon>Actinospicaceae</taxon>
        <taxon>Actinospica</taxon>
    </lineage>
</organism>
<name>A0A941EKZ1_9ACTN</name>
<evidence type="ECO:0000313" key="2">
    <source>
        <dbReference type="EMBL" id="MBR7833076.1"/>
    </source>
</evidence>
<dbReference type="EMBL" id="JAGSOG010000022">
    <property type="protein sequence ID" value="MBR7833076.1"/>
    <property type="molecule type" value="Genomic_DNA"/>
</dbReference>
<proteinExistence type="predicted"/>
<evidence type="ECO:0000313" key="3">
    <source>
        <dbReference type="Proteomes" id="UP000675781"/>
    </source>
</evidence>
<comment type="caution">
    <text evidence="2">The sequence shown here is derived from an EMBL/GenBank/DDBJ whole genome shotgun (WGS) entry which is preliminary data.</text>
</comment>
<feature type="domain" description="PPM-type phosphatase" evidence="1">
    <location>
        <begin position="7"/>
        <end position="101"/>
    </location>
</feature>
<keyword evidence="3" id="KW-1185">Reference proteome</keyword>
<dbReference type="RefSeq" id="WP_212527601.1">
    <property type="nucleotide sequence ID" value="NZ_JAGSOG010000022.1"/>
</dbReference>
<dbReference type="InterPro" id="IPR036457">
    <property type="entry name" value="PPM-type-like_dom_sf"/>
</dbReference>
<sequence length="148" mass="15099">MTAFHRSAGADPAELITAMHHALGGTRGGAVAVARIDPDGRRLSYCGVGNISGFTVADGRRGTLLSAPGIVGHHLPRLRVFEAALPEGAGLILHSDGLNERWAPAALPGLFQCSSTVIAAHLLRESAVRRDDAGIVVVGNVGAAVGAP</sequence>
<accession>A0A941EKZ1</accession>
<evidence type="ECO:0000259" key="1">
    <source>
        <dbReference type="Pfam" id="PF07228"/>
    </source>
</evidence>
<dbReference type="SUPFAM" id="SSF81606">
    <property type="entry name" value="PP2C-like"/>
    <property type="match status" value="1"/>
</dbReference>
<dbReference type="PANTHER" id="PTHR35801:SF1">
    <property type="entry name" value="PHOSPHOSERINE PHOSPHATASE RSBX"/>
    <property type="match status" value="1"/>
</dbReference>
<dbReference type="InterPro" id="IPR001932">
    <property type="entry name" value="PPM-type_phosphatase-like_dom"/>
</dbReference>
<dbReference type="AlphaFoldDB" id="A0A941EKZ1"/>
<reference evidence="2" key="1">
    <citation type="submission" date="2021-04" db="EMBL/GenBank/DDBJ databases">
        <title>Genome based classification of Actinospica acidithermotolerans sp. nov., an actinobacterium isolated from an Indonesian hot spring.</title>
        <authorList>
            <person name="Kusuma A.B."/>
            <person name="Putra K.E."/>
            <person name="Nafisah S."/>
            <person name="Loh J."/>
            <person name="Nouioui I."/>
            <person name="Goodfellow M."/>
        </authorList>
    </citation>
    <scope>NUCLEOTIDE SEQUENCE</scope>
    <source>
        <strain evidence="2">CSCA 57</strain>
    </source>
</reference>
<dbReference type="InterPro" id="IPR039248">
    <property type="entry name" value="Ptase_RsbX"/>
</dbReference>
<gene>
    <name evidence="2" type="ORF">KDL01_07365</name>
</gene>
<dbReference type="Proteomes" id="UP000675781">
    <property type="component" value="Unassembled WGS sequence"/>
</dbReference>
<protein>
    <submittedName>
        <fullName evidence="2">SpoIIE family protein phosphatase</fullName>
    </submittedName>
</protein>
<dbReference type="PANTHER" id="PTHR35801">
    <property type="entry name" value="PHOSPHOSERINE PHOSPHATASE RSBX"/>
    <property type="match status" value="1"/>
</dbReference>
<dbReference type="Gene3D" id="3.60.40.10">
    <property type="entry name" value="PPM-type phosphatase domain"/>
    <property type="match status" value="1"/>
</dbReference>
<dbReference type="Pfam" id="PF07228">
    <property type="entry name" value="SpoIIE"/>
    <property type="match status" value="1"/>
</dbReference>